<dbReference type="GO" id="GO:0005739">
    <property type="term" value="C:mitochondrion"/>
    <property type="evidence" value="ECO:0007669"/>
    <property type="project" value="UniProtKB-SubCell"/>
</dbReference>
<protein>
    <recommendedName>
        <fullName evidence="6">Large ribosomal subunit protein mL50</fullName>
    </recommendedName>
</protein>
<dbReference type="AlphaFoldDB" id="A0A9P1M9K7"/>
<sequence length="356" mass="39266">MRRLPRIQHLRCPTITASPTTPARSSPFRRSLSTTRPARFTSARRCLDSAADEKKRQEMLEALERDRQAALELQSQYEGASPKQADLYVPSTTAEDLEEVGGLENWWEQDGHWGAVDGLRLFSAPRNDAGAKVTDPSVLEGEEMLMGRWAGLEKQSTLNAAAVELQVSEGGDITLTGDLGAVLAGLETPVQEVEAAAAEEASAEAAAEGEQEVGEAIPDEVLTAEEARELTKSWDRSWQQIALANPALKFAVHKRLYQLSGQYIPDAKLAPKARKLIDVIQQQHQRAQADASKAGNDLLNLPNVKVYSRRVTPIDKEVWVGRWKVIEAELRKRDLPITGTGKYGKAKERAWLMGKP</sequence>
<dbReference type="GO" id="GO:0005840">
    <property type="term" value="C:ribosome"/>
    <property type="evidence" value="ECO:0007669"/>
    <property type="project" value="UniProtKB-KW"/>
</dbReference>
<evidence type="ECO:0000256" key="4">
    <source>
        <dbReference type="ARBA" id="ARBA00023128"/>
    </source>
</evidence>
<evidence type="ECO:0000256" key="2">
    <source>
        <dbReference type="ARBA" id="ARBA00008860"/>
    </source>
</evidence>
<feature type="region of interest" description="Disordered" evidence="7">
    <location>
        <begin position="15"/>
        <end position="46"/>
    </location>
</feature>
<organism evidence="8 9">
    <name type="scientific">Parascedosporium putredinis</name>
    <dbReference type="NCBI Taxonomy" id="1442378"/>
    <lineage>
        <taxon>Eukaryota</taxon>
        <taxon>Fungi</taxon>
        <taxon>Dikarya</taxon>
        <taxon>Ascomycota</taxon>
        <taxon>Pezizomycotina</taxon>
        <taxon>Sordariomycetes</taxon>
        <taxon>Hypocreomycetidae</taxon>
        <taxon>Microascales</taxon>
        <taxon>Microascaceae</taxon>
        <taxon>Parascedosporium</taxon>
    </lineage>
</organism>
<evidence type="ECO:0000313" key="8">
    <source>
        <dbReference type="EMBL" id="CAI4213421.1"/>
    </source>
</evidence>
<comment type="subcellular location">
    <subcellularLocation>
        <location evidence="1">Mitochondrion</location>
    </subcellularLocation>
</comment>
<name>A0A9P1M9K7_9PEZI</name>
<evidence type="ECO:0000256" key="7">
    <source>
        <dbReference type="SAM" id="MobiDB-lite"/>
    </source>
</evidence>
<evidence type="ECO:0000256" key="6">
    <source>
        <dbReference type="ARBA" id="ARBA00035183"/>
    </source>
</evidence>
<dbReference type="GO" id="GO:1990904">
    <property type="term" value="C:ribonucleoprotein complex"/>
    <property type="evidence" value="ECO:0007669"/>
    <property type="project" value="UniProtKB-KW"/>
</dbReference>
<keyword evidence="4" id="KW-0496">Mitochondrion</keyword>
<comment type="similarity">
    <text evidence="2">Belongs to the mitochondrion-specific ribosomal protein mL50 family.</text>
</comment>
<dbReference type="Pfam" id="PF10501">
    <property type="entry name" value="Ribosomal_L50"/>
    <property type="match status" value="1"/>
</dbReference>
<accession>A0A9P1M9K7</accession>
<dbReference type="EMBL" id="CALLCH030000008">
    <property type="protein sequence ID" value="CAI4213421.1"/>
    <property type="molecule type" value="Genomic_DNA"/>
</dbReference>
<dbReference type="Proteomes" id="UP000838763">
    <property type="component" value="Unassembled WGS sequence"/>
</dbReference>
<reference evidence="8" key="1">
    <citation type="submission" date="2022-11" db="EMBL/GenBank/DDBJ databases">
        <authorList>
            <person name="Scott C."/>
            <person name="Bruce N."/>
        </authorList>
    </citation>
    <scope>NUCLEOTIDE SEQUENCE</scope>
</reference>
<dbReference type="OrthoDB" id="6220758at2759"/>
<evidence type="ECO:0000256" key="3">
    <source>
        <dbReference type="ARBA" id="ARBA00022980"/>
    </source>
</evidence>
<comment type="caution">
    <text evidence="8">The sequence shown here is derived from an EMBL/GenBank/DDBJ whole genome shotgun (WGS) entry which is preliminary data.</text>
</comment>
<gene>
    <name evidence="8" type="ORF">PPNO1_LOCUS3167</name>
</gene>
<feature type="compositionally biased region" description="Polar residues" evidence="7">
    <location>
        <begin position="15"/>
        <end position="24"/>
    </location>
</feature>
<dbReference type="InterPro" id="IPR018305">
    <property type="entry name" value="Ribosomal_m50"/>
</dbReference>
<proteinExistence type="inferred from homology"/>
<evidence type="ECO:0000256" key="5">
    <source>
        <dbReference type="ARBA" id="ARBA00023274"/>
    </source>
</evidence>
<keyword evidence="3" id="KW-0689">Ribosomal protein</keyword>
<keyword evidence="9" id="KW-1185">Reference proteome</keyword>
<keyword evidence="5" id="KW-0687">Ribonucleoprotein</keyword>
<evidence type="ECO:0000313" key="9">
    <source>
        <dbReference type="Proteomes" id="UP000838763"/>
    </source>
</evidence>
<evidence type="ECO:0000256" key="1">
    <source>
        <dbReference type="ARBA" id="ARBA00004173"/>
    </source>
</evidence>